<evidence type="ECO:0000256" key="1">
    <source>
        <dbReference type="ARBA" id="ARBA00010516"/>
    </source>
</evidence>
<accession>A0AAV8ZMM8</accession>
<keyword evidence="2 8" id="KW-0813">Transport</keyword>
<evidence type="ECO:0000256" key="9">
    <source>
        <dbReference type="RuleBase" id="RU366052"/>
    </source>
</evidence>
<keyword evidence="3 8" id="KW-0963">Cytoplasm</keyword>
<evidence type="ECO:0000259" key="10">
    <source>
        <dbReference type="Pfam" id="PF00928"/>
    </source>
</evidence>
<dbReference type="EMBL" id="JANEYF010001270">
    <property type="protein sequence ID" value="KAJ8965254.1"/>
    <property type="molecule type" value="Genomic_DNA"/>
</dbReference>
<keyword evidence="6 8" id="KW-0333">Golgi apparatus</keyword>
<evidence type="ECO:0000256" key="8">
    <source>
        <dbReference type="RuleBase" id="RU364018"/>
    </source>
</evidence>
<keyword evidence="12" id="KW-1185">Reference proteome</keyword>
<comment type="similarity">
    <text evidence="1 8">Belongs to the adaptor complexes medium subunit family. Delta-COP subfamily.</text>
</comment>
<comment type="subunit">
    <text evidence="8">Oligomeric complex that consists of at least the alpha, beta, beta', gamma, delta, epsilon and zeta subunits.</text>
</comment>
<keyword evidence="8" id="KW-0472">Membrane</keyword>
<protein>
    <recommendedName>
        <fullName evidence="8">Coatomer subunit delta</fullName>
    </recommendedName>
</protein>
<dbReference type="GO" id="GO:0000139">
    <property type="term" value="C:Golgi membrane"/>
    <property type="evidence" value="ECO:0007669"/>
    <property type="project" value="UniProtKB-SubCell"/>
</dbReference>
<dbReference type="InterPro" id="IPR028565">
    <property type="entry name" value="MHD"/>
</dbReference>
<comment type="subcellular location">
    <subcellularLocation>
        <location evidence="8 9">Cytoplasm</location>
    </subcellularLocation>
    <subcellularLocation>
        <location evidence="8 9">Cytoplasmic vesicle</location>
        <location evidence="8 9">COPI-coated vesicle membrane</location>
        <topology evidence="8 9">Peripheral membrane protein</topology>
        <orientation evidence="8 9">Cytoplasmic side</orientation>
    </subcellularLocation>
    <subcellularLocation>
        <location evidence="8 9">Golgi apparatus membrane</location>
        <topology evidence="8 9">Peripheral membrane protein</topology>
        <orientation evidence="8 9">Cytoplasmic side</orientation>
    </subcellularLocation>
</comment>
<evidence type="ECO:0000256" key="3">
    <source>
        <dbReference type="ARBA" id="ARBA00022490"/>
    </source>
</evidence>
<evidence type="ECO:0000256" key="2">
    <source>
        <dbReference type="ARBA" id="ARBA00022448"/>
    </source>
</evidence>
<dbReference type="GO" id="GO:0051645">
    <property type="term" value="P:Golgi localization"/>
    <property type="evidence" value="ECO:0007669"/>
    <property type="project" value="TreeGrafter"/>
</dbReference>
<dbReference type="GO" id="GO:0030126">
    <property type="term" value="C:COPI vesicle coat"/>
    <property type="evidence" value="ECO:0007669"/>
    <property type="project" value="UniProtKB-UniRule"/>
</dbReference>
<evidence type="ECO:0000256" key="7">
    <source>
        <dbReference type="ARBA" id="ARBA00023329"/>
    </source>
</evidence>
<dbReference type="PANTHER" id="PTHR10121">
    <property type="entry name" value="COATOMER SUBUNIT DELTA"/>
    <property type="match status" value="1"/>
</dbReference>
<dbReference type="GO" id="GO:0006888">
    <property type="term" value="P:endoplasmic reticulum to Golgi vesicle-mediated transport"/>
    <property type="evidence" value="ECO:0007669"/>
    <property type="project" value="TreeGrafter"/>
</dbReference>
<comment type="caution">
    <text evidence="11">The sequence shown here is derived from an EMBL/GenBank/DDBJ whole genome shotgun (WGS) entry which is preliminary data.</text>
</comment>
<evidence type="ECO:0000313" key="12">
    <source>
        <dbReference type="Proteomes" id="UP001162156"/>
    </source>
</evidence>
<comment type="function">
    <text evidence="8">The coatomer is a cytosolic protein complex that binds to dilysine motifs and reversibly associates with Golgi non-clathrin-coated vesicles, which further mediate biosynthetic protein transport from the ER, via the Golgi up to the trans Golgi network. Coatomer complex is required for budding from Golgi membranes, and is essential for the retrograde Golgi-to-ER transport of dilysine-tagged proteins.</text>
</comment>
<dbReference type="SUPFAM" id="SSF49447">
    <property type="entry name" value="Second domain of Mu2 adaptin subunit (ap50) of ap2 adaptor"/>
    <property type="match status" value="1"/>
</dbReference>
<evidence type="ECO:0000313" key="11">
    <source>
        <dbReference type="EMBL" id="KAJ8965254.1"/>
    </source>
</evidence>
<organism evidence="11 12">
    <name type="scientific">Rhamnusium bicolor</name>
    <dbReference type="NCBI Taxonomy" id="1586634"/>
    <lineage>
        <taxon>Eukaryota</taxon>
        <taxon>Metazoa</taxon>
        <taxon>Ecdysozoa</taxon>
        <taxon>Arthropoda</taxon>
        <taxon>Hexapoda</taxon>
        <taxon>Insecta</taxon>
        <taxon>Pterygota</taxon>
        <taxon>Neoptera</taxon>
        <taxon>Endopterygota</taxon>
        <taxon>Coleoptera</taxon>
        <taxon>Polyphaga</taxon>
        <taxon>Cucujiformia</taxon>
        <taxon>Chrysomeloidea</taxon>
        <taxon>Cerambycidae</taxon>
        <taxon>Lepturinae</taxon>
        <taxon>Rhagiini</taxon>
        <taxon>Rhamnusium</taxon>
    </lineage>
</organism>
<keyword evidence="7 8" id="KW-0968">Cytoplasmic vesicle</keyword>
<feature type="domain" description="MHD" evidence="10">
    <location>
        <begin position="8"/>
        <end position="73"/>
    </location>
</feature>
<dbReference type="InterPro" id="IPR027059">
    <property type="entry name" value="Coatomer_dsu"/>
</dbReference>
<dbReference type="GO" id="GO:0015031">
    <property type="term" value="P:protein transport"/>
    <property type="evidence" value="ECO:0007669"/>
    <property type="project" value="UniProtKB-KW"/>
</dbReference>
<sequence length="79" mass="8571">MQGKIGCAPVIGECDGTYTHESRRNQLIWNLSLIDSSNKSGSLEFNAPRAIPDDFFPLSVSFSSKSSYASIKVGGLIFL</sequence>
<keyword evidence="4 8" id="KW-0931">ER-Golgi transport</keyword>
<dbReference type="Pfam" id="PF00928">
    <property type="entry name" value="Adap_comp_sub"/>
    <property type="match status" value="1"/>
</dbReference>
<dbReference type="AlphaFoldDB" id="A0AAV8ZMM8"/>
<dbReference type="GO" id="GO:0006890">
    <property type="term" value="P:retrograde vesicle-mediated transport, Golgi to endoplasmic reticulum"/>
    <property type="evidence" value="ECO:0007669"/>
    <property type="project" value="UniProtKB-UniRule"/>
</dbReference>
<evidence type="ECO:0000256" key="6">
    <source>
        <dbReference type="ARBA" id="ARBA00023034"/>
    </source>
</evidence>
<keyword evidence="5 8" id="KW-0653">Protein transport</keyword>
<evidence type="ECO:0000256" key="4">
    <source>
        <dbReference type="ARBA" id="ARBA00022892"/>
    </source>
</evidence>
<dbReference type="Proteomes" id="UP001162156">
    <property type="component" value="Unassembled WGS sequence"/>
</dbReference>
<dbReference type="PANTHER" id="PTHR10121:SF0">
    <property type="entry name" value="COATOMER SUBUNIT DELTA"/>
    <property type="match status" value="1"/>
</dbReference>
<reference evidence="11" key="1">
    <citation type="journal article" date="2023" name="Insect Mol. Biol.">
        <title>Genome sequencing provides insights into the evolution of gene families encoding plant cell wall-degrading enzymes in longhorned beetles.</title>
        <authorList>
            <person name="Shin N.R."/>
            <person name="Okamura Y."/>
            <person name="Kirsch R."/>
            <person name="Pauchet Y."/>
        </authorList>
    </citation>
    <scope>NUCLEOTIDE SEQUENCE</scope>
    <source>
        <strain evidence="11">RBIC_L_NR</strain>
    </source>
</reference>
<name>A0AAV8ZMM8_9CUCU</name>
<dbReference type="InterPro" id="IPR036168">
    <property type="entry name" value="AP2_Mu_C_sf"/>
</dbReference>
<evidence type="ECO:0000256" key="5">
    <source>
        <dbReference type="ARBA" id="ARBA00022927"/>
    </source>
</evidence>
<gene>
    <name evidence="11" type="ORF">NQ314_004266</name>
</gene>
<proteinExistence type="inferred from homology"/>